<dbReference type="EMBL" id="ALWO02000054">
    <property type="protein sequence ID" value="EOZ91570.1"/>
    <property type="molecule type" value="Genomic_DNA"/>
</dbReference>
<sequence>MFGRVSIFIYVVGLFLSLNSGSVLGSVLFIDYGVTVDQAKQIEKSIAAIFLILGFISLMPKIWYGIPLIGIGAFIFAYLTQDFGGGFFTKWSLISQSPRYLLPFGLVFLTFENTKKIGVQLFRIGVVLVFFIHGLESLQSHPYFAEYILNSFEYLGIPIYEDQALLMLKIIGGIDILVAALVLFSPSVFIYAWASIWVLITFVIRFLSFGWLMHKEVLLRWPNLVLPLILLSIMLIEEKRKNNESVFQL</sequence>
<protein>
    <recommendedName>
        <fullName evidence="4">DoxX protein</fullName>
    </recommendedName>
</protein>
<keyword evidence="1" id="KW-0812">Transmembrane</keyword>
<feature type="transmembrane region" description="Helical" evidence="1">
    <location>
        <begin position="121"/>
        <end position="144"/>
    </location>
</feature>
<keyword evidence="1" id="KW-0472">Membrane</keyword>
<gene>
    <name evidence="2" type="ORF">A33Q_4638</name>
</gene>
<organism evidence="2 3">
    <name type="scientific">Indibacter alkaliphilus (strain CCUG 57479 / KCTC 22604 / LW1)</name>
    <dbReference type="NCBI Taxonomy" id="1189612"/>
    <lineage>
        <taxon>Bacteria</taxon>
        <taxon>Pseudomonadati</taxon>
        <taxon>Bacteroidota</taxon>
        <taxon>Cytophagia</taxon>
        <taxon>Cytophagales</taxon>
        <taxon>Cyclobacteriaceae</taxon>
    </lineage>
</organism>
<keyword evidence="1" id="KW-1133">Transmembrane helix</keyword>
<evidence type="ECO:0000256" key="1">
    <source>
        <dbReference type="SAM" id="Phobius"/>
    </source>
</evidence>
<feature type="transmembrane region" description="Helical" evidence="1">
    <location>
        <begin position="6"/>
        <end position="34"/>
    </location>
</feature>
<comment type="caution">
    <text evidence="2">The sequence shown here is derived from an EMBL/GenBank/DDBJ whole genome shotgun (WGS) entry which is preliminary data.</text>
</comment>
<accession>S2D3J1</accession>
<evidence type="ECO:0000313" key="2">
    <source>
        <dbReference type="EMBL" id="EOZ91570.1"/>
    </source>
</evidence>
<feature type="transmembrane region" description="Helical" evidence="1">
    <location>
        <begin position="46"/>
        <end position="79"/>
    </location>
</feature>
<proteinExistence type="predicted"/>
<reference evidence="2 3" key="1">
    <citation type="journal article" date="2013" name="Genome Announc.">
        <title>Draft Genome Sequence of Indibacter alkaliphilus Strain LW1T, Isolated from Lonar Lake, a Haloalkaline Lake in the Buldana District of Maharashtra, India.</title>
        <authorList>
            <person name="Singh A."/>
            <person name="Kumar Jangir P."/>
            <person name="Sharma R."/>
            <person name="Singh A."/>
            <person name="Kumar Pinnaka A."/>
            <person name="Shivaji S."/>
        </authorList>
    </citation>
    <scope>NUCLEOTIDE SEQUENCE [LARGE SCALE GENOMIC DNA]</scope>
    <source>
        <strain evidence="3">CCUG 57479 / KCTC 22604 / LW1</strain>
    </source>
</reference>
<feature type="transmembrane region" description="Helical" evidence="1">
    <location>
        <begin position="164"/>
        <end position="184"/>
    </location>
</feature>
<dbReference type="STRING" id="1189612.A33Q_4638"/>
<dbReference type="eggNOG" id="ENOG5030P6A">
    <property type="taxonomic scope" value="Bacteria"/>
</dbReference>
<dbReference type="Proteomes" id="UP000006073">
    <property type="component" value="Unassembled WGS sequence"/>
</dbReference>
<keyword evidence="3" id="KW-1185">Reference proteome</keyword>
<feature type="transmembrane region" description="Helical" evidence="1">
    <location>
        <begin position="218"/>
        <end position="236"/>
    </location>
</feature>
<name>S2D3J1_INDAL</name>
<evidence type="ECO:0000313" key="3">
    <source>
        <dbReference type="Proteomes" id="UP000006073"/>
    </source>
</evidence>
<evidence type="ECO:0008006" key="4">
    <source>
        <dbReference type="Google" id="ProtNLM"/>
    </source>
</evidence>
<dbReference type="AlphaFoldDB" id="S2D3J1"/>
<feature type="transmembrane region" description="Helical" evidence="1">
    <location>
        <begin position="191"/>
        <end position="212"/>
    </location>
</feature>